<dbReference type="Pfam" id="PF03544">
    <property type="entry name" value="TonB_C"/>
    <property type="match status" value="1"/>
</dbReference>
<dbReference type="InterPro" id="IPR006260">
    <property type="entry name" value="TonB/TolA_C"/>
</dbReference>
<evidence type="ECO:0000256" key="7">
    <source>
        <dbReference type="ARBA" id="ARBA00022927"/>
    </source>
</evidence>
<dbReference type="GO" id="GO:0031992">
    <property type="term" value="F:energy transducer activity"/>
    <property type="evidence" value="ECO:0007669"/>
    <property type="project" value="InterPro"/>
</dbReference>
<evidence type="ECO:0000256" key="3">
    <source>
        <dbReference type="ARBA" id="ARBA00022448"/>
    </source>
</evidence>
<evidence type="ECO:0000256" key="10">
    <source>
        <dbReference type="SAM" id="Phobius"/>
    </source>
</evidence>
<reference evidence="12" key="1">
    <citation type="submission" date="2024-05" db="EMBL/GenBank/DDBJ databases">
        <title>Pontimicrobium maritimus sp. nov., isolated form sea water.</title>
        <authorList>
            <person name="Muhammad N."/>
            <person name="Vuong T.Q."/>
            <person name="Han H.L."/>
            <person name="Kim S.-G."/>
        </authorList>
    </citation>
    <scope>NUCLEOTIDE SEQUENCE</scope>
    <source>
        <strain evidence="12">SW4</strain>
    </source>
</reference>
<accession>A0AAU7BV65</accession>
<dbReference type="PRINTS" id="PR01374">
    <property type="entry name" value="TONBPROTEIN"/>
</dbReference>
<dbReference type="NCBIfam" id="TIGR01352">
    <property type="entry name" value="tonB_Cterm"/>
    <property type="match status" value="1"/>
</dbReference>
<dbReference type="GO" id="GO:0055085">
    <property type="term" value="P:transmembrane transport"/>
    <property type="evidence" value="ECO:0007669"/>
    <property type="project" value="InterPro"/>
</dbReference>
<dbReference type="AlphaFoldDB" id="A0AAU7BV65"/>
<keyword evidence="4" id="KW-1003">Cell membrane</keyword>
<keyword evidence="9 10" id="KW-0472">Membrane</keyword>
<evidence type="ECO:0000256" key="1">
    <source>
        <dbReference type="ARBA" id="ARBA00004383"/>
    </source>
</evidence>
<protein>
    <submittedName>
        <fullName evidence="12">Energy transducer TonB</fullName>
    </submittedName>
</protein>
<keyword evidence="6 10" id="KW-0812">Transmembrane</keyword>
<keyword evidence="5" id="KW-0997">Cell inner membrane</keyword>
<gene>
    <name evidence="12" type="ORF">ABGB03_04500</name>
</gene>
<comment type="similarity">
    <text evidence="2">Belongs to the TonB family.</text>
</comment>
<evidence type="ECO:0000256" key="9">
    <source>
        <dbReference type="ARBA" id="ARBA00023136"/>
    </source>
</evidence>
<evidence type="ECO:0000256" key="8">
    <source>
        <dbReference type="ARBA" id="ARBA00022989"/>
    </source>
</evidence>
<sequence>MQVKKNPNVDVNRNSSLYFAIGLCLMLLVTKGLLNYKTYDKQDIALEALQMGELEVEDDIPIVDINIPPPPPPPPASPEIIRIVEDVVEVEETIIESTETSIDEAIEERVEVDEVEVDELEEEVSVPFAVVEKVPIWPGCTGSDNTVLKKCFQDKMNAHVIKNFKYPQQAIDLNIRGKVFVMFTIDSNGYVTNIKVRGPDKTLEGEASRIIGLVPKMEPGKQRGKPVNIPYSLPINFVLEN</sequence>
<dbReference type="InterPro" id="IPR051045">
    <property type="entry name" value="TonB-dependent_transducer"/>
</dbReference>
<dbReference type="PANTHER" id="PTHR33446">
    <property type="entry name" value="PROTEIN TONB-RELATED"/>
    <property type="match status" value="1"/>
</dbReference>
<proteinExistence type="inferred from homology"/>
<dbReference type="PANTHER" id="PTHR33446:SF2">
    <property type="entry name" value="PROTEIN TONB"/>
    <property type="match status" value="1"/>
</dbReference>
<feature type="transmembrane region" description="Helical" evidence="10">
    <location>
        <begin position="16"/>
        <end position="34"/>
    </location>
</feature>
<dbReference type="InterPro" id="IPR037682">
    <property type="entry name" value="TonB_C"/>
</dbReference>
<dbReference type="PROSITE" id="PS52015">
    <property type="entry name" value="TONB_CTD"/>
    <property type="match status" value="1"/>
</dbReference>
<dbReference type="RefSeq" id="WP_347925193.1">
    <property type="nucleotide sequence ID" value="NZ_CP157199.1"/>
</dbReference>
<dbReference type="GO" id="GO:0015031">
    <property type="term" value="P:protein transport"/>
    <property type="evidence" value="ECO:0007669"/>
    <property type="project" value="UniProtKB-KW"/>
</dbReference>
<keyword evidence="3" id="KW-0813">Transport</keyword>
<dbReference type="GO" id="GO:0030288">
    <property type="term" value="C:outer membrane-bounded periplasmic space"/>
    <property type="evidence" value="ECO:0007669"/>
    <property type="project" value="InterPro"/>
</dbReference>
<feature type="domain" description="TonB C-terminal" evidence="11">
    <location>
        <begin position="151"/>
        <end position="241"/>
    </location>
</feature>
<evidence type="ECO:0000256" key="6">
    <source>
        <dbReference type="ARBA" id="ARBA00022692"/>
    </source>
</evidence>
<evidence type="ECO:0000256" key="2">
    <source>
        <dbReference type="ARBA" id="ARBA00006555"/>
    </source>
</evidence>
<organism evidence="12">
    <name type="scientific">Pontimicrobium sp. SW4</name>
    <dbReference type="NCBI Taxonomy" id="3153519"/>
    <lineage>
        <taxon>Bacteria</taxon>
        <taxon>Pseudomonadati</taxon>
        <taxon>Bacteroidota</taxon>
        <taxon>Flavobacteriia</taxon>
        <taxon>Flavobacteriales</taxon>
        <taxon>Flavobacteriaceae</taxon>
        <taxon>Pontimicrobium</taxon>
    </lineage>
</organism>
<keyword evidence="7" id="KW-0653">Protein transport</keyword>
<evidence type="ECO:0000256" key="5">
    <source>
        <dbReference type="ARBA" id="ARBA00022519"/>
    </source>
</evidence>
<dbReference type="GO" id="GO:0098797">
    <property type="term" value="C:plasma membrane protein complex"/>
    <property type="evidence" value="ECO:0007669"/>
    <property type="project" value="TreeGrafter"/>
</dbReference>
<name>A0AAU7BV65_9FLAO</name>
<keyword evidence="8 10" id="KW-1133">Transmembrane helix</keyword>
<comment type="subcellular location">
    <subcellularLocation>
        <location evidence="1">Cell inner membrane</location>
        <topology evidence="1">Single-pass membrane protein</topology>
        <orientation evidence="1">Periplasmic side</orientation>
    </subcellularLocation>
</comment>
<dbReference type="Gene3D" id="3.30.1150.10">
    <property type="match status" value="1"/>
</dbReference>
<evidence type="ECO:0000256" key="4">
    <source>
        <dbReference type="ARBA" id="ARBA00022475"/>
    </source>
</evidence>
<dbReference type="EMBL" id="CP157199">
    <property type="protein sequence ID" value="XBG62162.1"/>
    <property type="molecule type" value="Genomic_DNA"/>
</dbReference>
<dbReference type="InterPro" id="IPR003538">
    <property type="entry name" value="TonB"/>
</dbReference>
<evidence type="ECO:0000259" key="11">
    <source>
        <dbReference type="PROSITE" id="PS52015"/>
    </source>
</evidence>
<dbReference type="SUPFAM" id="SSF74653">
    <property type="entry name" value="TolA/TonB C-terminal domain"/>
    <property type="match status" value="1"/>
</dbReference>
<dbReference type="GO" id="GO:0015891">
    <property type="term" value="P:siderophore transport"/>
    <property type="evidence" value="ECO:0007669"/>
    <property type="project" value="InterPro"/>
</dbReference>
<evidence type="ECO:0000313" key="12">
    <source>
        <dbReference type="EMBL" id="XBG62162.1"/>
    </source>
</evidence>